<accession>A0ABT4QY93</accession>
<protein>
    <submittedName>
        <fullName evidence="2">GNAT family N-acetyltransferase</fullName>
    </submittedName>
</protein>
<dbReference type="SUPFAM" id="SSF55729">
    <property type="entry name" value="Acyl-CoA N-acyltransferases (Nat)"/>
    <property type="match status" value="1"/>
</dbReference>
<sequence>MIDLDFVPVTRQTWPDFEKLFEQSGGPKYCWCMSWRELAGRQSSSGADKKRAMESTIAAGTPVGIIARAGEEVVGWCSVAPRESFRKLSPDQNDNEKDIWSIVCFFVARPHRAVGIGPRLLEAAVDHAFKSGASAVEAYPVDPDSPSFRFMGFKPMFAARGFHETGMAGSRRHVMRLVR</sequence>
<evidence type="ECO:0000313" key="2">
    <source>
        <dbReference type="EMBL" id="MCZ8546343.1"/>
    </source>
</evidence>
<keyword evidence="3" id="KW-1185">Reference proteome</keyword>
<feature type="domain" description="N-acetyltransferase" evidence="1">
    <location>
        <begin position="4"/>
        <end position="179"/>
    </location>
</feature>
<dbReference type="Gene3D" id="3.40.630.30">
    <property type="match status" value="1"/>
</dbReference>
<organism evidence="2 3">
    <name type="scientific">Mesorhizobium qingshengii</name>
    <dbReference type="NCBI Taxonomy" id="1165689"/>
    <lineage>
        <taxon>Bacteria</taxon>
        <taxon>Pseudomonadati</taxon>
        <taxon>Pseudomonadota</taxon>
        <taxon>Alphaproteobacteria</taxon>
        <taxon>Hyphomicrobiales</taxon>
        <taxon>Phyllobacteriaceae</taxon>
        <taxon>Mesorhizobium</taxon>
    </lineage>
</organism>
<reference evidence="2" key="1">
    <citation type="submission" date="2022-11" db="EMBL/GenBank/DDBJ databases">
        <authorList>
            <person name="Coimbra C."/>
        </authorList>
    </citation>
    <scope>NUCLEOTIDE SEQUENCE</scope>
    <source>
        <strain evidence="2">Jales19</strain>
    </source>
</reference>
<dbReference type="PROSITE" id="PS51186">
    <property type="entry name" value="GNAT"/>
    <property type="match status" value="1"/>
</dbReference>
<evidence type="ECO:0000313" key="3">
    <source>
        <dbReference type="Proteomes" id="UP001152178"/>
    </source>
</evidence>
<dbReference type="RefSeq" id="WP_269906704.1">
    <property type="nucleotide sequence ID" value="NZ_JAPFQA010000008.1"/>
</dbReference>
<dbReference type="Pfam" id="PF00583">
    <property type="entry name" value="Acetyltransf_1"/>
    <property type="match status" value="1"/>
</dbReference>
<dbReference type="InterPro" id="IPR016181">
    <property type="entry name" value="Acyl_CoA_acyltransferase"/>
</dbReference>
<evidence type="ECO:0000259" key="1">
    <source>
        <dbReference type="PROSITE" id="PS51186"/>
    </source>
</evidence>
<proteinExistence type="predicted"/>
<dbReference type="Proteomes" id="UP001152178">
    <property type="component" value="Unassembled WGS sequence"/>
</dbReference>
<dbReference type="EMBL" id="JAPFQA010000008">
    <property type="protein sequence ID" value="MCZ8546343.1"/>
    <property type="molecule type" value="Genomic_DNA"/>
</dbReference>
<comment type="caution">
    <text evidence="2">The sequence shown here is derived from an EMBL/GenBank/DDBJ whole genome shotgun (WGS) entry which is preliminary data.</text>
</comment>
<gene>
    <name evidence="2" type="ORF">OOJ09_19310</name>
</gene>
<dbReference type="CDD" id="cd04301">
    <property type="entry name" value="NAT_SF"/>
    <property type="match status" value="1"/>
</dbReference>
<name>A0ABT4QY93_9HYPH</name>
<dbReference type="InterPro" id="IPR000182">
    <property type="entry name" value="GNAT_dom"/>
</dbReference>